<dbReference type="InterPro" id="IPR008538">
    <property type="entry name" value="Uma2"/>
</dbReference>
<feature type="domain" description="Putative restriction endonuclease" evidence="1">
    <location>
        <begin position="86"/>
        <end position="194"/>
    </location>
</feature>
<evidence type="ECO:0000313" key="3">
    <source>
        <dbReference type="Proteomes" id="UP001165121"/>
    </source>
</evidence>
<proteinExistence type="predicted"/>
<dbReference type="Pfam" id="PF05685">
    <property type="entry name" value="Uma2"/>
    <property type="match status" value="1"/>
</dbReference>
<dbReference type="InterPro" id="IPR011335">
    <property type="entry name" value="Restrct_endonuc-II-like"/>
</dbReference>
<keyword evidence="3" id="KW-1185">Reference proteome</keyword>
<gene>
    <name evidence="2" type="ORF">Pfra01_002823600</name>
</gene>
<dbReference type="Proteomes" id="UP001165121">
    <property type="component" value="Unassembled WGS sequence"/>
</dbReference>
<organism evidence="2 3">
    <name type="scientific">Phytophthora fragariaefolia</name>
    <dbReference type="NCBI Taxonomy" id="1490495"/>
    <lineage>
        <taxon>Eukaryota</taxon>
        <taxon>Sar</taxon>
        <taxon>Stramenopiles</taxon>
        <taxon>Oomycota</taxon>
        <taxon>Peronosporomycetes</taxon>
        <taxon>Peronosporales</taxon>
        <taxon>Peronosporaceae</taxon>
        <taxon>Phytophthora</taxon>
    </lineage>
</organism>
<dbReference type="AlphaFoldDB" id="A0A9W6YKM9"/>
<accession>A0A9W6YKM9</accession>
<dbReference type="GO" id="GO:0006281">
    <property type="term" value="P:DNA repair"/>
    <property type="evidence" value="ECO:0007669"/>
    <property type="project" value="UniProtKB-ARBA"/>
</dbReference>
<dbReference type="CDD" id="cd06260">
    <property type="entry name" value="DUF820-like"/>
    <property type="match status" value="1"/>
</dbReference>
<evidence type="ECO:0000259" key="1">
    <source>
        <dbReference type="Pfam" id="PF05685"/>
    </source>
</evidence>
<sequence length="264" mass="29929">MSTNGKNEVQSALQQLVSDLKSKPTLRCCDNYPGVSVEVLNEYLAEHGPLMNPVFGKLFAFWINEDYFIPGRDVVPGCCELAPAIATQVSNWAKWSGNKGTIMTSRGAYLYDERTSIPTSVRMPDVTYIPRHSRRNIKSSQLRTHWGSYAPVFVVEIDRLSGDDSQLEALDHKMRTEFFLHGVQLGWLIDPRPEYRKMYEYKCDDAGMVYCVNDDSWRDLDGGTVLPGFHLSKTALELTLDPTFFYSDDVEIDVVCPVTSTFSR</sequence>
<name>A0A9W6YKM9_9STRA</name>
<dbReference type="InterPro" id="IPR012296">
    <property type="entry name" value="Nuclease_put_TT1808"/>
</dbReference>
<dbReference type="Gene3D" id="3.90.1570.10">
    <property type="entry name" value="tt1808, chain A"/>
    <property type="match status" value="1"/>
</dbReference>
<protein>
    <submittedName>
        <fullName evidence="2">Unnamed protein product</fullName>
    </submittedName>
</protein>
<evidence type="ECO:0000313" key="2">
    <source>
        <dbReference type="EMBL" id="GMF66646.1"/>
    </source>
</evidence>
<dbReference type="SUPFAM" id="SSF52980">
    <property type="entry name" value="Restriction endonuclease-like"/>
    <property type="match status" value="1"/>
</dbReference>
<reference evidence="2" key="1">
    <citation type="submission" date="2023-04" db="EMBL/GenBank/DDBJ databases">
        <title>Phytophthora fragariaefolia NBRC 109709.</title>
        <authorList>
            <person name="Ichikawa N."/>
            <person name="Sato H."/>
            <person name="Tonouchi N."/>
        </authorList>
    </citation>
    <scope>NUCLEOTIDE SEQUENCE</scope>
    <source>
        <strain evidence="2">NBRC 109709</strain>
    </source>
</reference>
<comment type="caution">
    <text evidence="2">The sequence shown here is derived from an EMBL/GenBank/DDBJ whole genome shotgun (WGS) entry which is preliminary data.</text>
</comment>
<dbReference type="OrthoDB" id="88517at2759"/>
<dbReference type="EMBL" id="BSXT01008716">
    <property type="protein sequence ID" value="GMF66646.1"/>
    <property type="molecule type" value="Genomic_DNA"/>
</dbReference>